<feature type="region of interest" description="Disordered" evidence="1">
    <location>
        <begin position="297"/>
        <end position="316"/>
    </location>
</feature>
<dbReference type="AlphaFoldDB" id="A0A5E4ZEH6"/>
<proteinExistence type="predicted"/>
<reference evidence="2 3" key="1">
    <citation type="submission" date="2019-08" db="EMBL/GenBank/DDBJ databases">
        <authorList>
            <person name="Peeters C."/>
        </authorList>
    </citation>
    <scope>NUCLEOTIDE SEQUENCE [LARGE SCALE GENOMIC DNA]</scope>
    <source>
        <strain evidence="2 3">LMG 30175</strain>
    </source>
</reference>
<dbReference type="EMBL" id="CABPRZ010000053">
    <property type="protein sequence ID" value="VVE59699.1"/>
    <property type="molecule type" value="Genomic_DNA"/>
</dbReference>
<sequence>MVCCKANWARRALAEPGAALSATPAMVRACETSCRLPANETIKATHHAMAATVISVASALGQWKPMRLPRSRCAMPPICCQVGCIDGGCRRGSPSYESALGSSSATPPNAAGPANTGANITPSKGARSHFEAVSASQPLTMRSRCSPMYADTCARYGMRFVSPHSHTPRVPACSSSVVSWRASASAQSCAGRRPEPEMKAPMAWNASGCLPVVGTGCRSVTGAAQPRSVAMAASVRGSSPSVGLGRSARMTWITVSTGRRRRRRRICERQVPASMSCGAACSSTACSVRAKPVWRRPGATASVSASSPVTSSHGRR</sequence>
<keyword evidence="3" id="KW-1185">Reference proteome</keyword>
<evidence type="ECO:0000313" key="3">
    <source>
        <dbReference type="Proteomes" id="UP000414233"/>
    </source>
</evidence>
<feature type="region of interest" description="Disordered" evidence="1">
    <location>
        <begin position="96"/>
        <end position="126"/>
    </location>
</feature>
<gene>
    <name evidence="2" type="ORF">PTE30175_05607</name>
</gene>
<evidence type="ECO:0000256" key="1">
    <source>
        <dbReference type="SAM" id="MobiDB-lite"/>
    </source>
</evidence>
<organism evidence="2 3">
    <name type="scientific">Pandoraea terrae</name>
    <dbReference type="NCBI Taxonomy" id="1537710"/>
    <lineage>
        <taxon>Bacteria</taxon>
        <taxon>Pseudomonadati</taxon>
        <taxon>Pseudomonadota</taxon>
        <taxon>Betaproteobacteria</taxon>
        <taxon>Burkholderiales</taxon>
        <taxon>Burkholderiaceae</taxon>
        <taxon>Pandoraea</taxon>
    </lineage>
</organism>
<feature type="compositionally biased region" description="Low complexity" evidence="1">
    <location>
        <begin position="299"/>
        <end position="316"/>
    </location>
</feature>
<dbReference type="Proteomes" id="UP000414233">
    <property type="component" value="Unassembled WGS sequence"/>
</dbReference>
<name>A0A5E4ZEH6_9BURK</name>
<accession>A0A5E4ZEH6</accession>
<protein>
    <submittedName>
        <fullName evidence="2">Uncharacterized protein</fullName>
    </submittedName>
</protein>
<evidence type="ECO:0000313" key="2">
    <source>
        <dbReference type="EMBL" id="VVE59699.1"/>
    </source>
</evidence>
<feature type="compositionally biased region" description="Low complexity" evidence="1">
    <location>
        <begin position="101"/>
        <end position="121"/>
    </location>
</feature>